<dbReference type="PANTHER" id="PTHR12702:SF3">
    <property type="entry name" value="EXOCYST COMPLEX COMPONENT 6B"/>
    <property type="match status" value="1"/>
</dbReference>
<reference evidence="8" key="1">
    <citation type="submission" date="2025-08" db="UniProtKB">
        <authorList>
            <consortium name="Ensembl"/>
        </authorList>
    </citation>
    <scope>IDENTIFICATION</scope>
</reference>
<sequence length="701" mass="80669">VERGMASVETAAEHERILREIESTDTNCIGPTLRSVYDGQEHGLFMEKLDARIRNHDREIEKMCNHHFQGFVDSITELLKVRGEAQKLKSQVIETNVRLQEDGKVLIGSMEELKQCRVQQRNIATTVDKLAHCLPVLEMYSRLQEQMRAKRYYPALRTLEQLEHTCLPRAGQYRFCSIMAENIPKLRMHIRETAMTQLRDFLESIRKHSDKIGETAIKQAQLQRSLDSAVTLQPRALIGRRGRKEAAVTESSGEGGSPLSEQDSGILDVEDEEEEDVPGAQDLVDFSPVYRCLHIYTVLGLRDVFENYYRKQRRKQARLVLQPHSNMHETLEGYRRYFNQIVGFFVVEDHILHTTQGLVNRAYVEELWELALSKIVAALRTHSSYCDDPDLVLDLKNLIVLFADTLQGYGFPVSQLFDMLLEMREQYGEILLKRWNLTFRQILDQDNFSPIPVSTEQEYRQYTSQFPLQDPELEKLSFPKKLPFSEFVPKAYCQLKEFIYACLKYSEDLHLSSTEIDDMIRKSTNLLLTRTLSNCLQYAIKKKNVGLAELVQVIINTTHLEQSCHFLEEFITNITNVPPETANATKLYGTATFKDARHAAEAEIYTSLNAKIDQFLQLADYDWMSAAQSSGGLTTSDYLVDLITFLRSTFSVFTNLPVSAHTHTCSWSPSKFQYCNTEKKMHFCSNLGFVFGTRRMSCCLV</sequence>
<feature type="domain" description="Exocyst complex component EXOC6/Sec15 N-terminal" evidence="7">
    <location>
        <begin position="48"/>
        <end position="217"/>
    </location>
</feature>
<organism evidence="8 9">
    <name type="scientific">Poecilia mexicana</name>
    <dbReference type="NCBI Taxonomy" id="48701"/>
    <lineage>
        <taxon>Eukaryota</taxon>
        <taxon>Metazoa</taxon>
        <taxon>Chordata</taxon>
        <taxon>Craniata</taxon>
        <taxon>Vertebrata</taxon>
        <taxon>Euteleostomi</taxon>
        <taxon>Actinopterygii</taxon>
        <taxon>Neopterygii</taxon>
        <taxon>Teleostei</taxon>
        <taxon>Neoteleostei</taxon>
        <taxon>Acanthomorphata</taxon>
        <taxon>Ovalentaria</taxon>
        <taxon>Atherinomorphae</taxon>
        <taxon>Cyprinodontiformes</taxon>
        <taxon>Poeciliidae</taxon>
        <taxon>Poeciliinae</taxon>
        <taxon>Poecilia</taxon>
    </lineage>
</organism>
<dbReference type="InterPro" id="IPR042044">
    <property type="entry name" value="EXOC6PINT-1/Sec15/Tip20_C_dom2"/>
</dbReference>
<dbReference type="InterPro" id="IPR007225">
    <property type="entry name" value="EXOC6/Sec15"/>
</dbReference>
<dbReference type="AlphaFoldDB" id="A0A3B3YZZ8"/>
<dbReference type="GO" id="GO:0090522">
    <property type="term" value="P:vesicle tethering involved in exocytosis"/>
    <property type="evidence" value="ECO:0007669"/>
    <property type="project" value="UniProtKB-UniRule"/>
</dbReference>
<comment type="function">
    <text evidence="4">Component of the exocyst complex involved in the docking of exocytic vesicles with fusion sites on the plasma membrane.</text>
</comment>
<evidence type="ECO:0000256" key="1">
    <source>
        <dbReference type="ARBA" id="ARBA00007944"/>
    </source>
</evidence>
<dbReference type="Pfam" id="PF20651">
    <property type="entry name" value="EXOC6_Sec15_N"/>
    <property type="match status" value="1"/>
</dbReference>
<evidence type="ECO:0000259" key="7">
    <source>
        <dbReference type="Pfam" id="PF20651"/>
    </source>
</evidence>
<dbReference type="Ensembl" id="ENSPMET00000026606.1">
    <property type="protein sequence ID" value="ENSPMEP00000032590.1"/>
    <property type="gene ID" value="ENSPMEG00000020717.1"/>
</dbReference>
<dbReference type="InterPro" id="IPR048359">
    <property type="entry name" value="EXOC6_Sec15_N"/>
</dbReference>
<evidence type="ECO:0000256" key="3">
    <source>
        <dbReference type="ARBA" id="ARBA00022483"/>
    </source>
</evidence>
<dbReference type="Proteomes" id="UP000261480">
    <property type="component" value="Unplaced"/>
</dbReference>
<protein>
    <recommendedName>
        <fullName evidence="4">Exocyst complex component</fullName>
    </recommendedName>
</protein>
<reference evidence="8" key="2">
    <citation type="submission" date="2025-09" db="UniProtKB">
        <authorList>
            <consortium name="Ensembl"/>
        </authorList>
    </citation>
    <scope>IDENTIFICATION</scope>
</reference>
<dbReference type="FunFam" id="1.10.357.30:FF:000001">
    <property type="entry name" value="Exocyst complex component"/>
    <property type="match status" value="1"/>
</dbReference>
<dbReference type="GO" id="GO:0006893">
    <property type="term" value="P:Golgi to plasma membrane transport"/>
    <property type="evidence" value="ECO:0007669"/>
    <property type="project" value="TreeGrafter"/>
</dbReference>
<dbReference type="PIRSF" id="PIRSF025007">
    <property type="entry name" value="Sec15"/>
    <property type="match status" value="1"/>
</dbReference>
<dbReference type="InterPro" id="IPR046361">
    <property type="entry name" value="EXOC6/Sec15_C"/>
</dbReference>
<feature type="domain" description="Exocyst complex subunit EXOC6/Sec15 C-terminal" evidence="6">
    <location>
        <begin position="415"/>
        <end position="665"/>
    </location>
</feature>
<keyword evidence="2 4" id="KW-0813">Transport</keyword>
<proteinExistence type="inferred from homology"/>
<evidence type="ECO:0000259" key="6">
    <source>
        <dbReference type="Pfam" id="PF04091"/>
    </source>
</evidence>
<accession>A0A3B3YZZ8</accession>
<feature type="region of interest" description="Disordered" evidence="5">
    <location>
        <begin position="241"/>
        <end position="272"/>
    </location>
</feature>
<evidence type="ECO:0000256" key="2">
    <source>
        <dbReference type="ARBA" id="ARBA00022448"/>
    </source>
</evidence>
<dbReference type="GO" id="GO:0016020">
    <property type="term" value="C:membrane"/>
    <property type="evidence" value="ECO:0007669"/>
    <property type="project" value="TreeGrafter"/>
</dbReference>
<dbReference type="Gene3D" id="1.10.357.30">
    <property type="entry name" value="Exocyst complex subunit Sec15 C-terminal domain, N-terminal subdomain"/>
    <property type="match status" value="1"/>
</dbReference>
<comment type="similarity">
    <text evidence="1 4">Belongs to the SEC15 family.</text>
</comment>
<keyword evidence="3 4" id="KW-0268">Exocytosis</keyword>
<name>A0A3B3YZZ8_9TELE</name>
<dbReference type="GO" id="GO:0006886">
    <property type="term" value="P:intracellular protein transport"/>
    <property type="evidence" value="ECO:0007669"/>
    <property type="project" value="InterPro"/>
</dbReference>
<evidence type="ECO:0000313" key="8">
    <source>
        <dbReference type="Ensembl" id="ENSPMEP00000032590.1"/>
    </source>
</evidence>
<dbReference type="Pfam" id="PF04091">
    <property type="entry name" value="Sec15_C"/>
    <property type="match status" value="1"/>
</dbReference>
<evidence type="ECO:0000313" key="9">
    <source>
        <dbReference type="Proteomes" id="UP000261480"/>
    </source>
</evidence>
<dbReference type="GO" id="GO:0000145">
    <property type="term" value="C:exocyst"/>
    <property type="evidence" value="ECO:0007669"/>
    <property type="project" value="UniProtKB-UniRule"/>
</dbReference>
<dbReference type="PANTHER" id="PTHR12702">
    <property type="entry name" value="SEC15"/>
    <property type="match status" value="1"/>
</dbReference>
<evidence type="ECO:0000256" key="4">
    <source>
        <dbReference type="PIRNR" id="PIRNR025007"/>
    </source>
</evidence>
<keyword evidence="9" id="KW-1185">Reference proteome</keyword>
<evidence type="ECO:0000256" key="5">
    <source>
        <dbReference type="SAM" id="MobiDB-lite"/>
    </source>
</evidence>
<dbReference type="Gene3D" id="1.20.58.670">
    <property type="entry name" value="Dsl1p vesicle tethering complex, Tip20p subunit, domain D"/>
    <property type="match status" value="1"/>
</dbReference>
<dbReference type="InterPro" id="IPR042045">
    <property type="entry name" value="EXOC6/Sec15_C_dom1"/>
</dbReference>